<dbReference type="SUPFAM" id="SSF51445">
    <property type="entry name" value="(Trans)glycosidases"/>
    <property type="match status" value="2"/>
</dbReference>
<dbReference type="Pfam" id="PF00232">
    <property type="entry name" value="Glyco_hydro_1"/>
    <property type="match status" value="3"/>
</dbReference>
<dbReference type="GO" id="GO:0005975">
    <property type="term" value="P:carbohydrate metabolic process"/>
    <property type="evidence" value="ECO:0007669"/>
    <property type="project" value="InterPro"/>
</dbReference>
<evidence type="ECO:0000256" key="6">
    <source>
        <dbReference type="RuleBase" id="RU004468"/>
    </source>
</evidence>
<evidence type="ECO:0008006" key="8">
    <source>
        <dbReference type="Google" id="ProtNLM"/>
    </source>
</evidence>
<dbReference type="FunFam" id="3.20.20.80:FF:000020">
    <property type="entry name" value="Beta-glucosidase 12"/>
    <property type="match status" value="2"/>
</dbReference>
<dbReference type="GO" id="GO:0033907">
    <property type="term" value="F:beta-D-fucosidase activity"/>
    <property type="evidence" value="ECO:0007669"/>
    <property type="project" value="UniProtKB-ARBA"/>
</dbReference>
<evidence type="ECO:0000256" key="5">
    <source>
        <dbReference type="PROSITE-ProRule" id="PRU10055"/>
    </source>
</evidence>
<dbReference type="InterPro" id="IPR001360">
    <property type="entry name" value="Glyco_hydro_1"/>
</dbReference>
<name>A0A6V7QXL3_ANACO</name>
<feature type="active site" description="Nucleophile" evidence="5">
    <location>
        <position position="773"/>
    </location>
</feature>
<proteinExistence type="inferred from homology"/>
<keyword evidence="6" id="KW-0326">Glycosidase</keyword>
<dbReference type="PROSITE" id="PS00653">
    <property type="entry name" value="GLYCOSYL_HYDROL_F1_2"/>
    <property type="match status" value="1"/>
</dbReference>
<evidence type="ECO:0000256" key="1">
    <source>
        <dbReference type="ARBA" id="ARBA00010838"/>
    </source>
</evidence>
<keyword evidence="2" id="KW-0732">Signal</keyword>
<dbReference type="AlphaFoldDB" id="A0A6V7QXL3"/>
<dbReference type="InterPro" id="IPR033132">
    <property type="entry name" value="GH_1_N_CS"/>
</dbReference>
<reference evidence="7" key="1">
    <citation type="submission" date="2020-07" db="EMBL/GenBank/DDBJ databases">
        <authorList>
            <person name="Lin J."/>
        </authorList>
    </citation>
    <scope>NUCLEOTIDE SEQUENCE</scope>
</reference>
<dbReference type="PROSITE" id="PS00572">
    <property type="entry name" value="GLYCOSYL_HYDROL_F1_1"/>
    <property type="match status" value="1"/>
</dbReference>
<dbReference type="PANTHER" id="PTHR10353">
    <property type="entry name" value="GLYCOSYL HYDROLASE"/>
    <property type="match status" value="1"/>
</dbReference>
<dbReference type="GO" id="GO:0008422">
    <property type="term" value="F:beta-glucosidase activity"/>
    <property type="evidence" value="ECO:0007669"/>
    <property type="project" value="UniProtKB-ARBA"/>
</dbReference>
<gene>
    <name evidence="7" type="ORF">CB5_LOCUS30706</name>
</gene>
<accession>A0A6V7QXL3</accession>
<dbReference type="PANTHER" id="PTHR10353:SF154">
    <property type="entry name" value="BETA-GLUCOSIDASE 9-RELATED"/>
    <property type="match status" value="1"/>
</dbReference>
<dbReference type="PRINTS" id="PR00131">
    <property type="entry name" value="GLHYDRLASE1"/>
</dbReference>
<protein>
    <recommendedName>
        <fullName evidence="8">Beta-glucosidase 12-like</fullName>
    </recommendedName>
</protein>
<comment type="similarity">
    <text evidence="1">Belongs to the glycosyl hydrolase 1 family.</text>
</comment>
<keyword evidence="4" id="KW-1015">Disulfide bond</keyword>
<organism evidence="7">
    <name type="scientific">Ananas comosus var. bracteatus</name>
    <name type="common">red pineapple</name>
    <dbReference type="NCBI Taxonomy" id="296719"/>
    <lineage>
        <taxon>Eukaryota</taxon>
        <taxon>Viridiplantae</taxon>
        <taxon>Streptophyta</taxon>
        <taxon>Embryophyta</taxon>
        <taxon>Tracheophyta</taxon>
        <taxon>Spermatophyta</taxon>
        <taxon>Magnoliopsida</taxon>
        <taxon>Liliopsida</taxon>
        <taxon>Poales</taxon>
        <taxon>Bromeliaceae</taxon>
        <taxon>Bromelioideae</taxon>
        <taxon>Ananas</taxon>
    </lineage>
</organism>
<dbReference type="EMBL" id="CAJEUB010000055">
    <property type="protein sequence ID" value="CAD1847495.1"/>
    <property type="molecule type" value="Genomic_DNA"/>
</dbReference>
<sequence>MLLVQSKQLPGWVHLRNLLFILPAQSEGAAMEGGRGPSIWDTFTHAHSDGSLSEGINKEGVEFYNNLINELISNGLQPLVTIFHWDLPQALEDKYGGFLSNRIIEDYVDYAEVCFKEFGDRVKHWITFNEPWTFCSFGYASGTSAPGRCSPWAGNCTAGDSGREPYTVCHNQLLAHASAVKVYKNKYQGTQKGKIGITLVSHWFIPYSDSKPDQDAAQRSLDFMYGWFMDPLTRGDYPFSMKAIVGNRLPKFTEQQSELIKGSYDFIGLNYYTTNYAYSVPPSNGLHTSYTTDSQANTTGVRNGIPLGPQAASAWLYIYPPGIRDLLLYTKTRYDNPVIYITENGVDEFNIPSLPLKLALKDDIRVSFHQKHILNIHKAIREGVNLKGYFVWSFMDDFEWGGGYIYRFGLVFVDYNDGLKRYRKKSARCTFSRSSFPEDFLFGTAAAAYQNEGAAEEGGKGLAFGTPSPTSTQKGLWKPKRGVNKQGVEFYNNLINELISNGLQPFITIFHWDLPQALEDEYGGFLSDRIVKDYVDFAEVCFKEFGDRVKHWITFNEPWTFCSMGYDLGKLAPARCTPQEGRQCLGGNSATEPYTVCHHTLVAHGEAVHLYKQKYQANQKGEIGITLASHWYTPYSPSKADKDATRRSLDFLIGWFMDPLTHGDYPSSMKELVGNRLPKFTKKQSDMINGSYDFVGLNYYTTYYAFDVPPSNNSASKSFTTDSQADSTGVRNGVPIGPQGVAPSWIYIYPRGLQELLRYMKTKYNNPVIYITENGLNERSNSSIPLKVALKDNLRVSYHRKHLLYLQRAIRDGVDVRGYFAWSFMDNFEWSSGFTTRFGLYYVDYSDGLKRYPKNSARWFQHFLTGSNDP</sequence>
<dbReference type="GO" id="GO:0004565">
    <property type="term" value="F:beta-galactosidase activity"/>
    <property type="evidence" value="ECO:0007669"/>
    <property type="project" value="UniProtKB-ARBA"/>
</dbReference>
<dbReference type="Gene3D" id="3.20.20.80">
    <property type="entry name" value="Glycosidases"/>
    <property type="match status" value="3"/>
</dbReference>
<keyword evidence="3 6" id="KW-0378">Hydrolase</keyword>
<evidence type="ECO:0000256" key="3">
    <source>
        <dbReference type="ARBA" id="ARBA00022801"/>
    </source>
</evidence>
<evidence type="ECO:0000313" key="7">
    <source>
        <dbReference type="EMBL" id="CAD1847495.1"/>
    </source>
</evidence>
<dbReference type="InterPro" id="IPR017853">
    <property type="entry name" value="GH"/>
</dbReference>
<evidence type="ECO:0000256" key="2">
    <source>
        <dbReference type="ARBA" id="ARBA00022729"/>
    </source>
</evidence>
<evidence type="ECO:0000256" key="4">
    <source>
        <dbReference type="ARBA" id="ARBA00023157"/>
    </source>
</evidence>
<dbReference type="InterPro" id="IPR018120">
    <property type="entry name" value="Glyco_hydro_1_AS"/>
</dbReference>